<name>A0ABN7B314_9HEMI</name>
<reference evidence="2 3" key="1">
    <citation type="submission" date="2023-09" db="EMBL/GenBank/DDBJ databases">
        <title>Nesidiocoris tenuis whole genome shotgun sequence.</title>
        <authorList>
            <person name="Shibata T."/>
            <person name="Shimoda M."/>
            <person name="Kobayashi T."/>
            <person name="Uehara T."/>
        </authorList>
    </citation>
    <scope>NUCLEOTIDE SEQUENCE [LARGE SCALE GENOMIC DNA]</scope>
    <source>
        <strain evidence="2 3">Japan</strain>
    </source>
</reference>
<protein>
    <submittedName>
        <fullName evidence="2">Uncharacterized protein</fullName>
    </submittedName>
</protein>
<dbReference type="EMBL" id="AP028916">
    <property type="protein sequence ID" value="BES97979.1"/>
    <property type="molecule type" value="Genomic_DNA"/>
</dbReference>
<evidence type="ECO:0000313" key="2">
    <source>
        <dbReference type="EMBL" id="BES97979.1"/>
    </source>
</evidence>
<proteinExistence type="predicted"/>
<organism evidence="2 3">
    <name type="scientific">Nesidiocoris tenuis</name>
    <dbReference type="NCBI Taxonomy" id="355587"/>
    <lineage>
        <taxon>Eukaryota</taxon>
        <taxon>Metazoa</taxon>
        <taxon>Ecdysozoa</taxon>
        <taxon>Arthropoda</taxon>
        <taxon>Hexapoda</taxon>
        <taxon>Insecta</taxon>
        <taxon>Pterygota</taxon>
        <taxon>Neoptera</taxon>
        <taxon>Paraneoptera</taxon>
        <taxon>Hemiptera</taxon>
        <taxon>Heteroptera</taxon>
        <taxon>Panheteroptera</taxon>
        <taxon>Cimicomorpha</taxon>
        <taxon>Miridae</taxon>
        <taxon>Dicyphina</taxon>
        <taxon>Nesidiocoris</taxon>
    </lineage>
</organism>
<sequence>MARGTSSDPPWLADDVQARSWRESSRIGLLHATTSPRRVLRKNTAIDGVRKSLQRPYTGPYLVLKTFTIQVNGKNVTVSRDRLKPAHIKAAPLAASPTPNLPNTDLRTRSGRRTRETHEV</sequence>
<feature type="region of interest" description="Disordered" evidence="1">
    <location>
        <begin position="90"/>
        <end position="120"/>
    </location>
</feature>
<evidence type="ECO:0000256" key="1">
    <source>
        <dbReference type="SAM" id="MobiDB-lite"/>
    </source>
</evidence>
<evidence type="ECO:0000313" key="3">
    <source>
        <dbReference type="Proteomes" id="UP001307889"/>
    </source>
</evidence>
<gene>
    <name evidence="2" type="ORF">NTJ_10795</name>
</gene>
<keyword evidence="3" id="KW-1185">Reference proteome</keyword>
<dbReference type="Proteomes" id="UP001307889">
    <property type="component" value="Chromosome 8"/>
</dbReference>
<accession>A0ABN7B314</accession>